<dbReference type="Proteomes" id="UP000467841">
    <property type="component" value="Unassembled WGS sequence"/>
</dbReference>
<comment type="caution">
    <text evidence="2">The sequence shown here is derived from an EMBL/GenBank/DDBJ whole genome shotgun (WGS) entry which is preliminary data.</text>
</comment>
<organism evidence="2 3">
    <name type="scientific">Microthlaspi erraticum</name>
    <dbReference type="NCBI Taxonomy" id="1685480"/>
    <lineage>
        <taxon>Eukaryota</taxon>
        <taxon>Viridiplantae</taxon>
        <taxon>Streptophyta</taxon>
        <taxon>Embryophyta</taxon>
        <taxon>Tracheophyta</taxon>
        <taxon>Spermatophyta</taxon>
        <taxon>Magnoliopsida</taxon>
        <taxon>eudicotyledons</taxon>
        <taxon>Gunneridae</taxon>
        <taxon>Pentapetalae</taxon>
        <taxon>rosids</taxon>
        <taxon>malvids</taxon>
        <taxon>Brassicales</taxon>
        <taxon>Brassicaceae</taxon>
        <taxon>Coluteocarpeae</taxon>
        <taxon>Microthlaspi</taxon>
    </lineage>
</organism>
<sequence>MSNIFFWNVRGLNEVSKHRPLRNWMYSRSVSFGALLETHVGEVNIGRVLSDLGPQWSLVSNYEFSELGRIWLIYKDPVVVRVLFKDQQSITCEVQLQNEEPFIYTAIYASNLEDERKLLWESIKDTHISFQLSQRVWIVNGDFNEITYPFETFNPFCHRSTREMQDFRDCLAVSGLFDLSFQGPQFTWSNHRIEDPIAKKLDRCLINGAWLHRYPASHCFFESPEFSDHCPCLIRLSTPSPSFGSRHFRFFNLMTNHHRFLETVHHSWNEAGGLSTNLRDFCFKLKQLKRPLKTLFRENYSDIERRVSEASAALSSLQLISLNDPSEANLLLESQAKDLWISLRMAEENFF</sequence>
<reference evidence="2" key="1">
    <citation type="submission" date="2020-01" db="EMBL/GenBank/DDBJ databases">
        <authorList>
            <person name="Mishra B."/>
        </authorList>
    </citation>
    <scope>NUCLEOTIDE SEQUENCE [LARGE SCALE GENOMIC DNA]</scope>
</reference>
<accession>A0A6D2K5W3</accession>
<evidence type="ECO:0000313" key="2">
    <source>
        <dbReference type="EMBL" id="CAA7043734.1"/>
    </source>
</evidence>
<evidence type="ECO:0000313" key="3">
    <source>
        <dbReference type="Proteomes" id="UP000467841"/>
    </source>
</evidence>
<keyword evidence="3" id="KW-1185">Reference proteome</keyword>
<feature type="domain" description="Endonuclease/exonuclease/phosphatase" evidence="1">
    <location>
        <begin position="7"/>
        <end position="229"/>
    </location>
</feature>
<dbReference type="AlphaFoldDB" id="A0A6D2K5W3"/>
<dbReference type="OrthoDB" id="1932741at2759"/>
<proteinExistence type="predicted"/>
<gene>
    <name evidence="2" type="ORF">MERR_LOCUS30969</name>
</gene>
<dbReference type="InterPro" id="IPR005135">
    <property type="entry name" value="Endo/exonuclease/phosphatase"/>
</dbReference>
<dbReference type="Gene3D" id="3.60.10.10">
    <property type="entry name" value="Endonuclease/exonuclease/phosphatase"/>
    <property type="match status" value="1"/>
</dbReference>
<dbReference type="InterPro" id="IPR036691">
    <property type="entry name" value="Endo/exonu/phosph_ase_sf"/>
</dbReference>
<dbReference type="GO" id="GO:0003824">
    <property type="term" value="F:catalytic activity"/>
    <property type="evidence" value="ECO:0007669"/>
    <property type="project" value="InterPro"/>
</dbReference>
<dbReference type="Pfam" id="PF03372">
    <property type="entry name" value="Exo_endo_phos"/>
    <property type="match status" value="1"/>
</dbReference>
<protein>
    <recommendedName>
        <fullName evidence="1">Endonuclease/exonuclease/phosphatase domain-containing protein</fullName>
    </recommendedName>
</protein>
<evidence type="ECO:0000259" key="1">
    <source>
        <dbReference type="Pfam" id="PF03372"/>
    </source>
</evidence>
<dbReference type="PANTHER" id="PTHR33710">
    <property type="entry name" value="BNAC02G09200D PROTEIN"/>
    <property type="match status" value="1"/>
</dbReference>
<dbReference type="EMBL" id="CACVBM020001285">
    <property type="protein sequence ID" value="CAA7043734.1"/>
    <property type="molecule type" value="Genomic_DNA"/>
</dbReference>
<dbReference type="PANTHER" id="PTHR33710:SF77">
    <property type="entry name" value="DNASE I-LIKE SUPERFAMILY PROTEIN"/>
    <property type="match status" value="1"/>
</dbReference>
<dbReference type="SUPFAM" id="SSF56219">
    <property type="entry name" value="DNase I-like"/>
    <property type="match status" value="1"/>
</dbReference>
<name>A0A6D2K5W3_9BRAS</name>